<reference evidence="1" key="1">
    <citation type="submission" date="2022-10" db="EMBL/GenBank/DDBJ databases">
        <title>The complete genomes of actinobacterial strains from the NBC collection.</title>
        <authorList>
            <person name="Joergensen T.S."/>
            <person name="Alvarez Arevalo M."/>
            <person name="Sterndorff E.B."/>
            <person name="Faurdal D."/>
            <person name="Vuksanovic O."/>
            <person name="Mourched A.-S."/>
            <person name="Charusanti P."/>
            <person name="Shaw S."/>
            <person name="Blin K."/>
            <person name="Weber T."/>
        </authorList>
    </citation>
    <scope>NUCLEOTIDE SEQUENCE</scope>
    <source>
        <strain evidence="1">NBC_01393</strain>
    </source>
</reference>
<protein>
    <submittedName>
        <fullName evidence="1">Uncharacterized protein</fullName>
    </submittedName>
</protein>
<dbReference type="AlphaFoldDB" id="A0AAU3I0L5"/>
<evidence type="ECO:0000313" key="1">
    <source>
        <dbReference type="EMBL" id="WTZ11029.1"/>
    </source>
</evidence>
<sequence>MRLTLLTQHTKALRDAGPLRTVIRRAARGGAKSLYRVGRERVAPALRRWGQN</sequence>
<name>A0AAU3I0L5_9ACTN</name>
<organism evidence="1">
    <name type="scientific">Streptomyces sp. NBC_01393</name>
    <dbReference type="NCBI Taxonomy" id="2903851"/>
    <lineage>
        <taxon>Bacteria</taxon>
        <taxon>Bacillati</taxon>
        <taxon>Actinomycetota</taxon>
        <taxon>Actinomycetes</taxon>
        <taxon>Kitasatosporales</taxon>
        <taxon>Streptomycetaceae</taxon>
        <taxon>Streptomyces</taxon>
    </lineage>
</organism>
<accession>A0AAU3I0L5</accession>
<dbReference type="EMBL" id="CP109546">
    <property type="protein sequence ID" value="WTZ11029.1"/>
    <property type="molecule type" value="Genomic_DNA"/>
</dbReference>
<proteinExistence type="predicted"/>
<gene>
    <name evidence="1" type="ORF">OG699_25450</name>
</gene>